<proteinExistence type="predicted"/>
<keyword evidence="2" id="KW-1185">Reference proteome</keyword>
<evidence type="ECO:0000313" key="2">
    <source>
        <dbReference type="Proteomes" id="UP000054538"/>
    </source>
</evidence>
<dbReference type="AlphaFoldDB" id="A0A0D0E2Z5"/>
<sequence length="61" mass="6696">MVWHVFSRVDLVDTRSTAAQECQDVLQVGRAQEEATIIGVAYRSHSRITAHTAVLVASADQ</sequence>
<reference evidence="1 2" key="1">
    <citation type="submission" date="2014-04" db="EMBL/GenBank/DDBJ databases">
        <authorList>
            <consortium name="DOE Joint Genome Institute"/>
            <person name="Kuo A."/>
            <person name="Kohler A."/>
            <person name="Jargeat P."/>
            <person name="Nagy L.G."/>
            <person name="Floudas D."/>
            <person name="Copeland A."/>
            <person name="Barry K.W."/>
            <person name="Cichocki N."/>
            <person name="Veneault-Fourrey C."/>
            <person name="LaButti K."/>
            <person name="Lindquist E.A."/>
            <person name="Lipzen A."/>
            <person name="Lundell T."/>
            <person name="Morin E."/>
            <person name="Murat C."/>
            <person name="Sun H."/>
            <person name="Tunlid A."/>
            <person name="Henrissat B."/>
            <person name="Grigoriev I.V."/>
            <person name="Hibbett D.S."/>
            <person name="Martin F."/>
            <person name="Nordberg H.P."/>
            <person name="Cantor M.N."/>
            <person name="Hua S.X."/>
        </authorList>
    </citation>
    <scope>NUCLEOTIDE SEQUENCE [LARGE SCALE GENOMIC DNA]</scope>
    <source>
        <strain evidence="1 2">Ve08.2h10</strain>
    </source>
</reference>
<reference evidence="2" key="2">
    <citation type="submission" date="2015-01" db="EMBL/GenBank/DDBJ databases">
        <title>Evolutionary Origins and Diversification of the Mycorrhizal Mutualists.</title>
        <authorList>
            <consortium name="DOE Joint Genome Institute"/>
            <consortium name="Mycorrhizal Genomics Consortium"/>
            <person name="Kohler A."/>
            <person name="Kuo A."/>
            <person name="Nagy L.G."/>
            <person name="Floudas D."/>
            <person name="Copeland A."/>
            <person name="Barry K.W."/>
            <person name="Cichocki N."/>
            <person name="Veneault-Fourrey C."/>
            <person name="LaButti K."/>
            <person name="Lindquist E.A."/>
            <person name="Lipzen A."/>
            <person name="Lundell T."/>
            <person name="Morin E."/>
            <person name="Murat C."/>
            <person name="Riley R."/>
            <person name="Ohm R."/>
            <person name="Sun H."/>
            <person name="Tunlid A."/>
            <person name="Henrissat B."/>
            <person name="Grigoriev I.V."/>
            <person name="Hibbett D.S."/>
            <person name="Martin F."/>
        </authorList>
    </citation>
    <scope>NUCLEOTIDE SEQUENCE [LARGE SCALE GENOMIC DNA]</scope>
    <source>
        <strain evidence="2">Ve08.2h10</strain>
    </source>
</reference>
<evidence type="ECO:0000313" key="1">
    <source>
        <dbReference type="EMBL" id="KIK95159.1"/>
    </source>
</evidence>
<dbReference type="InParanoid" id="A0A0D0E2Z5"/>
<accession>A0A0D0E2Z5</accession>
<gene>
    <name evidence="1" type="ORF">PAXRUDRAFT_827274</name>
</gene>
<name>A0A0D0E2Z5_9AGAM</name>
<protein>
    <submittedName>
        <fullName evidence="1">Uncharacterized protein</fullName>
    </submittedName>
</protein>
<organism evidence="1 2">
    <name type="scientific">Paxillus rubicundulus Ve08.2h10</name>
    <dbReference type="NCBI Taxonomy" id="930991"/>
    <lineage>
        <taxon>Eukaryota</taxon>
        <taxon>Fungi</taxon>
        <taxon>Dikarya</taxon>
        <taxon>Basidiomycota</taxon>
        <taxon>Agaricomycotina</taxon>
        <taxon>Agaricomycetes</taxon>
        <taxon>Agaricomycetidae</taxon>
        <taxon>Boletales</taxon>
        <taxon>Paxilineae</taxon>
        <taxon>Paxillaceae</taxon>
        <taxon>Paxillus</taxon>
    </lineage>
</organism>
<dbReference type="Proteomes" id="UP000054538">
    <property type="component" value="Unassembled WGS sequence"/>
</dbReference>
<dbReference type="HOGENOM" id="CLU_2923309_0_0_1"/>
<dbReference type="EMBL" id="KN825060">
    <property type="protein sequence ID" value="KIK95159.1"/>
    <property type="molecule type" value="Genomic_DNA"/>
</dbReference>